<reference evidence="3 4" key="1">
    <citation type="submission" date="2016-10" db="EMBL/GenBank/DDBJ databases">
        <authorList>
            <person name="de Groot N.N."/>
        </authorList>
    </citation>
    <scope>NUCLEOTIDE SEQUENCE [LARGE SCALE GENOMIC DNA]</scope>
    <source>
        <strain evidence="3 4">DSM 16195</strain>
    </source>
</reference>
<feature type="transmembrane region" description="Helical" evidence="1">
    <location>
        <begin position="12"/>
        <end position="32"/>
    </location>
</feature>
<dbReference type="InterPro" id="IPR006976">
    <property type="entry name" value="VanZ-like"/>
</dbReference>
<feature type="transmembrane region" description="Helical" evidence="1">
    <location>
        <begin position="47"/>
        <end position="66"/>
    </location>
</feature>
<feature type="domain" description="VanZ-like" evidence="2">
    <location>
        <begin position="44"/>
        <end position="126"/>
    </location>
</feature>
<dbReference type="NCBIfam" id="NF037970">
    <property type="entry name" value="vanZ_1"/>
    <property type="match status" value="1"/>
</dbReference>
<gene>
    <name evidence="3" type="ORF">SAMN05421855_1011190</name>
</gene>
<dbReference type="OrthoDB" id="5472246at2"/>
<proteinExistence type="predicted"/>
<evidence type="ECO:0000313" key="4">
    <source>
        <dbReference type="Proteomes" id="UP000199321"/>
    </source>
</evidence>
<organism evidence="3 4">
    <name type="scientific">Ulvibacter litoralis</name>
    <dbReference type="NCBI Taxonomy" id="227084"/>
    <lineage>
        <taxon>Bacteria</taxon>
        <taxon>Pseudomonadati</taxon>
        <taxon>Bacteroidota</taxon>
        <taxon>Flavobacteriia</taxon>
        <taxon>Flavobacteriales</taxon>
        <taxon>Flavobacteriaceae</taxon>
        <taxon>Ulvibacter</taxon>
    </lineage>
</organism>
<sequence>MTQLIKRLSEPKSLVFVGILYTVFITIIFLMPTQDLPKSNVEWADKIIHITIHTVLSLLWLLYFYVHDKKGTNFRKQIIWVLTFCVVYGIIIEILQQVFTASRTADILDVCANAIGTFLGLALFWSVKNKFKI</sequence>
<name>A0A1G7DV38_9FLAO</name>
<accession>A0A1G7DV38</accession>
<dbReference type="AlphaFoldDB" id="A0A1G7DV38"/>
<keyword evidence="1" id="KW-0472">Membrane</keyword>
<feature type="transmembrane region" description="Helical" evidence="1">
    <location>
        <begin position="78"/>
        <end position="95"/>
    </location>
</feature>
<protein>
    <submittedName>
        <fullName evidence="3">VanZ like family protein</fullName>
    </submittedName>
</protein>
<dbReference type="RefSeq" id="WP_093141756.1">
    <property type="nucleotide sequence ID" value="NZ_BMWO01000001.1"/>
</dbReference>
<dbReference type="Proteomes" id="UP000199321">
    <property type="component" value="Unassembled WGS sequence"/>
</dbReference>
<dbReference type="EMBL" id="FNBA01000001">
    <property type="protein sequence ID" value="SDE55318.1"/>
    <property type="molecule type" value="Genomic_DNA"/>
</dbReference>
<keyword evidence="1" id="KW-0812">Transmembrane</keyword>
<evidence type="ECO:0000313" key="3">
    <source>
        <dbReference type="EMBL" id="SDE55318.1"/>
    </source>
</evidence>
<feature type="transmembrane region" description="Helical" evidence="1">
    <location>
        <begin position="107"/>
        <end position="127"/>
    </location>
</feature>
<evidence type="ECO:0000259" key="2">
    <source>
        <dbReference type="Pfam" id="PF04892"/>
    </source>
</evidence>
<keyword evidence="1" id="KW-1133">Transmembrane helix</keyword>
<keyword evidence="4" id="KW-1185">Reference proteome</keyword>
<dbReference type="PANTHER" id="PTHR28008">
    <property type="entry name" value="DOMAIN PROTEIN, PUTATIVE (AFU_ORTHOLOGUE AFUA_3G10980)-RELATED"/>
    <property type="match status" value="1"/>
</dbReference>
<dbReference type="STRING" id="227084.SAMN05421855_1011190"/>
<dbReference type="Pfam" id="PF04892">
    <property type="entry name" value="VanZ"/>
    <property type="match status" value="1"/>
</dbReference>
<evidence type="ECO:0000256" key="1">
    <source>
        <dbReference type="SAM" id="Phobius"/>
    </source>
</evidence>
<dbReference type="PANTHER" id="PTHR28008:SF1">
    <property type="entry name" value="DOMAIN PROTEIN, PUTATIVE (AFU_ORTHOLOGUE AFUA_3G10980)-RELATED"/>
    <property type="match status" value="1"/>
</dbReference>